<reference evidence="2" key="2">
    <citation type="submission" date="2020-09" db="EMBL/GenBank/DDBJ databases">
        <authorList>
            <person name="Sun Q."/>
            <person name="Zhou Y."/>
        </authorList>
    </citation>
    <scope>NUCLEOTIDE SEQUENCE</scope>
    <source>
        <strain evidence="2">CGMCC 4.7403</strain>
    </source>
</reference>
<accession>A0A918ZTC1</accession>
<evidence type="ECO:0000313" key="3">
    <source>
        <dbReference type="Proteomes" id="UP000603227"/>
    </source>
</evidence>
<organism evidence="2 3">
    <name type="scientific">Streptomyces capitiformicae</name>
    <dbReference type="NCBI Taxonomy" id="2014920"/>
    <lineage>
        <taxon>Bacteria</taxon>
        <taxon>Bacillati</taxon>
        <taxon>Actinomycetota</taxon>
        <taxon>Actinomycetes</taxon>
        <taxon>Kitasatosporales</taxon>
        <taxon>Streptomycetaceae</taxon>
        <taxon>Streptomyces</taxon>
    </lineage>
</organism>
<feature type="compositionally biased region" description="Low complexity" evidence="1">
    <location>
        <begin position="60"/>
        <end position="79"/>
    </location>
</feature>
<sequence length="122" mass="12317">MNRANSMASIFGVAAGGTVTCSGSSTVSGETSAGGRPGIAEAARVRAAIRRSGPAPARVSRSSTAAAMAPSSVVSAPRAARSDRAWRQVKSANGAETVPSRVHGTVTHPPARVSRTQTCERS</sequence>
<evidence type="ECO:0000256" key="1">
    <source>
        <dbReference type="SAM" id="MobiDB-lite"/>
    </source>
</evidence>
<protein>
    <submittedName>
        <fullName evidence="2">Uncharacterized protein</fullName>
    </submittedName>
</protein>
<keyword evidence="3" id="KW-1185">Reference proteome</keyword>
<feature type="region of interest" description="Disordered" evidence="1">
    <location>
        <begin position="51"/>
        <end position="122"/>
    </location>
</feature>
<reference evidence="2" key="1">
    <citation type="journal article" date="2014" name="Int. J. Syst. Evol. Microbiol.">
        <title>Complete genome sequence of Corynebacterium casei LMG S-19264T (=DSM 44701T), isolated from a smear-ripened cheese.</title>
        <authorList>
            <consortium name="US DOE Joint Genome Institute (JGI-PGF)"/>
            <person name="Walter F."/>
            <person name="Albersmeier A."/>
            <person name="Kalinowski J."/>
            <person name="Ruckert C."/>
        </authorList>
    </citation>
    <scope>NUCLEOTIDE SEQUENCE</scope>
    <source>
        <strain evidence="2">CGMCC 4.7403</strain>
    </source>
</reference>
<dbReference type="EMBL" id="BNAT01000072">
    <property type="protein sequence ID" value="GHE69051.1"/>
    <property type="molecule type" value="Genomic_DNA"/>
</dbReference>
<name>A0A918ZTC1_9ACTN</name>
<proteinExistence type="predicted"/>
<evidence type="ECO:0000313" key="2">
    <source>
        <dbReference type="EMBL" id="GHE69051.1"/>
    </source>
</evidence>
<dbReference type="AlphaFoldDB" id="A0A918ZTC1"/>
<dbReference type="Proteomes" id="UP000603227">
    <property type="component" value="Unassembled WGS sequence"/>
</dbReference>
<comment type="caution">
    <text evidence="2">The sequence shown here is derived from an EMBL/GenBank/DDBJ whole genome shotgun (WGS) entry which is preliminary data.</text>
</comment>
<gene>
    <name evidence="2" type="ORF">GCM10017771_92820</name>
</gene>